<feature type="compositionally biased region" description="Basic and acidic residues" evidence="1">
    <location>
        <begin position="64"/>
        <end position="96"/>
    </location>
</feature>
<gene>
    <name evidence="2" type="ORF">CEP52_001550</name>
</gene>
<proteinExistence type="predicted"/>
<evidence type="ECO:0000313" key="3">
    <source>
        <dbReference type="Proteomes" id="UP000287144"/>
    </source>
</evidence>
<keyword evidence="3" id="KW-1185">Reference proteome</keyword>
<evidence type="ECO:0000256" key="1">
    <source>
        <dbReference type="SAM" id="MobiDB-lite"/>
    </source>
</evidence>
<dbReference type="STRING" id="1325735.A0A428UIK2"/>
<dbReference type="AlphaFoldDB" id="A0A428UIK2"/>
<dbReference type="Proteomes" id="UP000287144">
    <property type="component" value="Unassembled WGS sequence"/>
</dbReference>
<reference evidence="2 3" key="1">
    <citation type="submission" date="2017-06" db="EMBL/GenBank/DDBJ databases">
        <title>Comparative genomic analysis of Ambrosia Fusariam Clade fungi.</title>
        <authorList>
            <person name="Stajich J.E."/>
            <person name="Carrillo J."/>
            <person name="Kijimoto T."/>
            <person name="Eskalen A."/>
            <person name="O'Donnell K."/>
            <person name="Kasson M."/>
        </authorList>
    </citation>
    <scope>NUCLEOTIDE SEQUENCE [LARGE SCALE GENOMIC DNA]</scope>
    <source>
        <strain evidence="2 3">NRRL62579</strain>
    </source>
</reference>
<protein>
    <submittedName>
        <fullName evidence="2">Uncharacterized protein</fullName>
    </submittedName>
</protein>
<feature type="region of interest" description="Disordered" evidence="1">
    <location>
        <begin position="63"/>
        <end position="96"/>
    </location>
</feature>
<sequence>MVTSTKSNRSRTPRKPASNFSKKPVKANQSILSFFKKEGKQETSLFLGAAPQSVDDEDLYTADDTARFNEDESPSKRRKLSEEPEKYKKEGDHYKN</sequence>
<accession>A0A428UIK2</accession>
<comment type="caution">
    <text evidence="2">The sequence shown here is derived from an EMBL/GenBank/DDBJ whole genome shotgun (WGS) entry which is preliminary data.</text>
</comment>
<name>A0A428UIK2_9HYPO</name>
<evidence type="ECO:0000313" key="2">
    <source>
        <dbReference type="EMBL" id="RSM14062.1"/>
    </source>
</evidence>
<feature type="region of interest" description="Disordered" evidence="1">
    <location>
        <begin position="1"/>
        <end position="26"/>
    </location>
</feature>
<dbReference type="EMBL" id="NKCK01000008">
    <property type="protein sequence ID" value="RSM14062.1"/>
    <property type="molecule type" value="Genomic_DNA"/>
</dbReference>
<organism evidence="2 3">
    <name type="scientific">Fusarium oligoseptatum</name>
    <dbReference type="NCBI Taxonomy" id="2604345"/>
    <lineage>
        <taxon>Eukaryota</taxon>
        <taxon>Fungi</taxon>
        <taxon>Dikarya</taxon>
        <taxon>Ascomycota</taxon>
        <taxon>Pezizomycotina</taxon>
        <taxon>Sordariomycetes</taxon>
        <taxon>Hypocreomycetidae</taxon>
        <taxon>Hypocreales</taxon>
        <taxon>Nectriaceae</taxon>
        <taxon>Fusarium</taxon>
        <taxon>Fusarium solani species complex</taxon>
    </lineage>
</organism>